<protein>
    <recommendedName>
        <fullName evidence="10">ThiC-associated domain-containing protein</fullName>
    </recommendedName>
</protein>
<evidence type="ECO:0000256" key="1">
    <source>
        <dbReference type="ARBA" id="ARBA00001966"/>
    </source>
</evidence>
<dbReference type="InterPro" id="IPR002817">
    <property type="entry name" value="ThiC/BzaA/B"/>
</dbReference>
<dbReference type="GO" id="GO:0016829">
    <property type="term" value="F:lyase activity"/>
    <property type="evidence" value="ECO:0007669"/>
    <property type="project" value="UniProtKB-KW"/>
</dbReference>
<keyword evidence="5" id="KW-0862">Zinc</keyword>
<keyword evidence="2" id="KW-0004">4Fe-4S</keyword>
<feature type="non-terminal residue" evidence="9">
    <location>
        <position position="261"/>
    </location>
</feature>
<evidence type="ECO:0000256" key="7">
    <source>
        <dbReference type="ARBA" id="ARBA00023014"/>
    </source>
</evidence>
<dbReference type="PANTHER" id="PTHR30557">
    <property type="entry name" value="THIAMINE BIOSYNTHESIS PROTEIN THIC"/>
    <property type="match status" value="1"/>
</dbReference>
<organism evidence="9">
    <name type="scientific">marine sediment metagenome</name>
    <dbReference type="NCBI Taxonomy" id="412755"/>
    <lineage>
        <taxon>unclassified sequences</taxon>
        <taxon>metagenomes</taxon>
        <taxon>ecological metagenomes</taxon>
    </lineage>
</organism>
<evidence type="ECO:0000256" key="8">
    <source>
        <dbReference type="ARBA" id="ARBA00023239"/>
    </source>
</evidence>
<dbReference type="GO" id="GO:0051539">
    <property type="term" value="F:4 iron, 4 sulfur cluster binding"/>
    <property type="evidence" value="ECO:0007669"/>
    <property type="project" value="UniProtKB-KW"/>
</dbReference>
<evidence type="ECO:0000256" key="2">
    <source>
        <dbReference type="ARBA" id="ARBA00022485"/>
    </source>
</evidence>
<dbReference type="AlphaFoldDB" id="X0YNI0"/>
<evidence type="ECO:0008006" key="10">
    <source>
        <dbReference type="Google" id="ProtNLM"/>
    </source>
</evidence>
<comment type="cofactor">
    <cofactor evidence="1">
        <name>[4Fe-4S] cluster</name>
        <dbReference type="ChEBI" id="CHEBI:49883"/>
    </cofactor>
</comment>
<dbReference type="GO" id="GO:0009228">
    <property type="term" value="P:thiamine biosynthetic process"/>
    <property type="evidence" value="ECO:0007669"/>
    <property type="project" value="InterPro"/>
</dbReference>
<dbReference type="EMBL" id="BART01007433">
    <property type="protein sequence ID" value="GAG57844.1"/>
    <property type="molecule type" value="Genomic_DNA"/>
</dbReference>
<keyword evidence="8" id="KW-0456">Lyase</keyword>
<dbReference type="Gene3D" id="3.20.20.540">
    <property type="entry name" value="Radical SAM ThiC family, central domain"/>
    <property type="match status" value="1"/>
</dbReference>
<comment type="caution">
    <text evidence="9">The sequence shown here is derived from an EMBL/GenBank/DDBJ whole genome shotgun (WGS) entry which is preliminary data.</text>
</comment>
<dbReference type="PANTHER" id="PTHR30557:SF1">
    <property type="entry name" value="PHOSPHOMETHYLPYRIMIDINE SYNTHASE, CHLOROPLASTIC"/>
    <property type="match status" value="1"/>
</dbReference>
<reference evidence="9" key="1">
    <citation type="journal article" date="2014" name="Front. Microbiol.">
        <title>High frequency of phylogenetically diverse reductive dehalogenase-homologous genes in deep subseafloor sedimentary metagenomes.</title>
        <authorList>
            <person name="Kawai M."/>
            <person name="Futagami T."/>
            <person name="Toyoda A."/>
            <person name="Takaki Y."/>
            <person name="Nishi S."/>
            <person name="Hori S."/>
            <person name="Arai W."/>
            <person name="Tsubouchi T."/>
            <person name="Morono Y."/>
            <person name="Uchiyama I."/>
            <person name="Ito T."/>
            <person name="Fujiyama A."/>
            <person name="Inagaki F."/>
            <person name="Takami H."/>
        </authorList>
    </citation>
    <scope>NUCLEOTIDE SEQUENCE</scope>
    <source>
        <strain evidence="9">Expedition CK06-06</strain>
    </source>
</reference>
<keyword evidence="7" id="KW-0411">Iron-sulfur</keyword>
<evidence type="ECO:0000256" key="4">
    <source>
        <dbReference type="ARBA" id="ARBA00022723"/>
    </source>
</evidence>
<name>X0YNI0_9ZZZZ</name>
<dbReference type="Pfam" id="PF01964">
    <property type="entry name" value="ThiC_Rad_SAM"/>
    <property type="match status" value="1"/>
</dbReference>
<keyword evidence="3" id="KW-0949">S-adenosyl-L-methionine</keyword>
<proteinExistence type="predicted"/>
<sequence length="261" mass="28430">MATQLQIAKAGTISDEIKFVAEAENLDAELVRAELAAGRLVIPANKLHLKTNLKPVGIGRALATKVNANIGTSSVSCLIEAEIRKMQTALAVGADAIMDLSTGGNLDEIREKLLARCRVPFGTVPIYQVIEGRDVEDIDVKVILDVIEKQARQGVDFFTIHAGVLKEHLPLLEKRVAGIVSRGGALLAKWMLHHNRQNPLYEMFDDLCEIMAGYDICFSLGDGLRPGCIADATDQAQMAELKTLGELTLRAQEKNCQVMVE</sequence>
<keyword evidence="6" id="KW-0408">Iron</keyword>
<dbReference type="InterPro" id="IPR038521">
    <property type="entry name" value="ThiC/Bza_core_dom"/>
</dbReference>
<evidence type="ECO:0000256" key="6">
    <source>
        <dbReference type="ARBA" id="ARBA00023004"/>
    </source>
</evidence>
<evidence type="ECO:0000313" key="9">
    <source>
        <dbReference type="EMBL" id="GAG57844.1"/>
    </source>
</evidence>
<evidence type="ECO:0000256" key="3">
    <source>
        <dbReference type="ARBA" id="ARBA00022691"/>
    </source>
</evidence>
<evidence type="ECO:0000256" key="5">
    <source>
        <dbReference type="ARBA" id="ARBA00022833"/>
    </source>
</evidence>
<gene>
    <name evidence="9" type="ORF">S01H4_16921</name>
</gene>
<accession>X0YNI0</accession>
<keyword evidence="4" id="KW-0479">Metal-binding</keyword>
<dbReference type="GO" id="GO:0046872">
    <property type="term" value="F:metal ion binding"/>
    <property type="evidence" value="ECO:0007669"/>
    <property type="project" value="UniProtKB-KW"/>
</dbReference>